<dbReference type="EMBL" id="VDEP01000408">
    <property type="protein sequence ID" value="KAA1087998.1"/>
    <property type="molecule type" value="Genomic_DNA"/>
</dbReference>
<sequence length="79" mass="9144">MRKQKNHSMFINFSIYLGIDQRGGRPEESDGKAAGNNDEREGSSRTIFESEGYYKDRVGTDVKKFRSRSFGERILECEM</sequence>
<comment type="caution">
    <text evidence="2">The sequence shown here is derived from an EMBL/GenBank/DDBJ whole genome shotgun (WGS) entry which is preliminary data.</text>
</comment>
<dbReference type="AlphaFoldDB" id="A0A5B0NJ92"/>
<organism evidence="2 3">
    <name type="scientific">Puccinia graminis f. sp. tritici</name>
    <dbReference type="NCBI Taxonomy" id="56615"/>
    <lineage>
        <taxon>Eukaryota</taxon>
        <taxon>Fungi</taxon>
        <taxon>Dikarya</taxon>
        <taxon>Basidiomycota</taxon>
        <taxon>Pucciniomycotina</taxon>
        <taxon>Pucciniomycetes</taxon>
        <taxon>Pucciniales</taxon>
        <taxon>Pucciniaceae</taxon>
        <taxon>Puccinia</taxon>
    </lineage>
</organism>
<proteinExistence type="predicted"/>
<gene>
    <name evidence="2" type="ORF">PGTUg99_016611</name>
</gene>
<feature type="compositionally biased region" description="Basic and acidic residues" evidence="1">
    <location>
        <begin position="22"/>
        <end position="43"/>
    </location>
</feature>
<evidence type="ECO:0000313" key="2">
    <source>
        <dbReference type="EMBL" id="KAA1087998.1"/>
    </source>
</evidence>
<name>A0A5B0NJ92_PUCGR</name>
<evidence type="ECO:0000313" key="3">
    <source>
        <dbReference type="Proteomes" id="UP000325313"/>
    </source>
</evidence>
<dbReference type="Proteomes" id="UP000325313">
    <property type="component" value="Unassembled WGS sequence"/>
</dbReference>
<reference evidence="2 3" key="1">
    <citation type="submission" date="2019-05" db="EMBL/GenBank/DDBJ databases">
        <title>Emergence of the Ug99 lineage of the wheat stem rust pathogen through somatic hybridization.</title>
        <authorList>
            <person name="Li F."/>
            <person name="Upadhyaya N.M."/>
            <person name="Sperschneider J."/>
            <person name="Matny O."/>
            <person name="Nguyen-Phuc H."/>
            <person name="Mago R."/>
            <person name="Raley C."/>
            <person name="Miller M.E."/>
            <person name="Silverstein K.A.T."/>
            <person name="Henningsen E."/>
            <person name="Hirsch C.D."/>
            <person name="Visser B."/>
            <person name="Pretorius Z.A."/>
            <person name="Steffenson B.J."/>
            <person name="Schwessinger B."/>
            <person name="Dodds P.N."/>
            <person name="Figueroa M."/>
        </authorList>
    </citation>
    <scope>NUCLEOTIDE SEQUENCE [LARGE SCALE GENOMIC DNA]</scope>
    <source>
        <strain evidence="2 3">Ug99</strain>
    </source>
</reference>
<protein>
    <submittedName>
        <fullName evidence="2">Uncharacterized protein</fullName>
    </submittedName>
</protein>
<feature type="region of interest" description="Disordered" evidence="1">
    <location>
        <begin position="21"/>
        <end position="50"/>
    </location>
</feature>
<accession>A0A5B0NJ92</accession>
<evidence type="ECO:0000256" key="1">
    <source>
        <dbReference type="SAM" id="MobiDB-lite"/>
    </source>
</evidence>